<protein>
    <submittedName>
        <fullName evidence="2">Uncharacterized protein</fullName>
    </submittedName>
</protein>
<organism evidence="2 3">
    <name type="scientific">Blepharisma stoltei</name>
    <dbReference type="NCBI Taxonomy" id="1481888"/>
    <lineage>
        <taxon>Eukaryota</taxon>
        <taxon>Sar</taxon>
        <taxon>Alveolata</taxon>
        <taxon>Ciliophora</taxon>
        <taxon>Postciliodesmatophora</taxon>
        <taxon>Heterotrichea</taxon>
        <taxon>Heterotrichida</taxon>
        <taxon>Blepharismidae</taxon>
        <taxon>Blepharisma</taxon>
    </lineage>
</organism>
<reference evidence="2" key="1">
    <citation type="submission" date="2021-09" db="EMBL/GenBank/DDBJ databases">
        <authorList>
            <consortium name="AG Swart"/>
            <person name="Singh M."/>
            <person name="Singh A."/>
            <person name="Seah K."/>
            <person name="Emmerich C."/>
        </authorList>
    </citation>
    <scope>NUCLEOTIDE SEQUENCE</scope>
    <source>
        <strain evidence="2">ATCC30299</strain>
    </source>
</reference>
<evidence type="ECO:0000313" key="2">
    <source>
        <dbReference type="EMBL" id="CAG9315540.1"/>
    </source>
</evidence>
<evidence type="ECO:0000256" key="1">
    <source>
        <dbReference type="SAM" id="Phobius"/>
    </source>
</evidence>
<feature type="transmembrane region" description="Helical" evidence="1">
    <location>
        <begin position="47"/>
        <end position="70"/>
    </location>
</feature>
<keyword evidence="3" id="KW-1185">Reference proteome</keyword>
<proteinExistence type="predicted"/>
<gene>
    <name evidence="2" type="ORF">BSTOLATCC_MIC14764</name>
</gene>
<evidence type="ECO:0000313" key="3">
    <source>
        <dbReference type="Proteomes" id="UP001162131"/>
    </source>
</evidence>
<dbReference type="Proteomes" id="UP001162131">
    <property type="component" value="Unassembled WGS sequence"/>
</dbReference>
<keyword evidence="1" id="KW-1133">Transmembrane helix</keyword>
<sequence>MQFSLANIYGSENPKLFVEAAFLWMDRILNKQCQFSYDQLNSKNQSLYPALVVIFGVCYRHLLFSLTNIYGLKSPKLFVKVAFCERIEF</sequence>
<keyword evidence="1" id="KW-0812">Transmembrane</keyword>
<comment type="caution">
    <text evidence="2">The sequence shown here is derived from an EMBL/GenBank/DDBJ whole genome shotgun (WGS) entry which is preliminary data.</text>
</comment>
<keyword evidence="1" id="KW-0472">Membrane</keyword>
<accession>A0AAU9IWA3</accession>
<name>A0AAU9IWA3_9CILI</name>
<dbReference type="AlphaFoldDB" id="A0AAU9IWA3"/>
<dbReference type="EMBL" id="CAJZBQ010000014">
    <property type="protein sequence ID" value="CAG9315540.1"/>
    <property type="molecule type" value="Genomic_DNA"/>
</dbReference>